<sequence>MSFAQQLWQENREIAQSCRNHPFVRGIEDGSLAKKLFSYYVSQDAFFLKAFARAYTIAGARVTDWNDFKTLHHLTEGVLGELQLHEGYAREWGVDITQVEPGAATRHYTDFVLAIAWGKELGQTLAALVPCMRLYAWLGQELAKTNGKKHLYSNWINTYSSKEIEELASELERLLVLYASPKDKQIAETYRYAMECELRFFEAALTWDL</sequence>
<evidence type="ECO:0000313" key="2">
    <source>
        <dbReference type="EMBL" id="CAG37239.1"/>
    </source>
</evidence>
<dbReference type="EMBL" id="CR522870">
    <property type="protein sequence ID" value="CAG37239.1"/>
    <property type="molecule type" value="Genomic_DNA"/>
</dbReference>
<dbReference type="HOGENOM" id="CLU_077537_3_0_7"/>
<dbReference type="RefSeq" id="WP_011189751.1">
    <property type="nucleotide sequence ID" value="NC_006138.1"/>
</dbReference>
<dbReference type="Pfam" id="PF03070">
    <property type="entry name" value="TENA_THI-4"/>
    <property type="match status" value="1"/>
</dbReference>
<dbReference type="SUPFAM" id="SSF48613">
    <property type="entry name" value="Heme oxygenase-like"/>
    <property type="match status" value="1"/>
</dbReference>
<dbReference type="CDD" id="cd19368">
    <property type="entry name" value="TenA_C_AtTH2-like"/>
    <property type="match status" value="1"/>
</dbReference>
<keyword evidence="3" id="KW-1185">Reference proteome</keyword>
<dbReference type="AlphaFoldDB" id="Q6AK87"/>
<dbReference type="GO" id="GO:0005829">
    <property type="term" value="C:cytosol"/>
    <property type="evidence" value="ECO:0007669"/>
    <property type="project" value="TreeGrafter"/>
</dbReference>
<dbReference type="PANTHER" id="PTHR43198">
    <property type="entry name" value="BIFUNCTIONAL TH2 PROTEIN"/>
    <property type="match status" value="1"/>
</dbReference>
<evidence type="ECO:0000259" key="1">
    <source>
        <dbReference type="Pfam" id="PF03070"/>
    </source>
</evidence>
<dbReference type="Gene3D" id="1.20.910.10">
    <property type="entry name" value="Heme oxygenase-like"/>
    <property type="match status" value="1"/>
</dbReference>
<organism evidence="2 3">
    <name type="scientific">Desulfotalea psychrophila (strain LSv54 / DSM 12343)</name>
    <dbReference type="NCBI Taxonomy" id="177439"/>
    <lineage>
        <taxon>Bacteria</taxon>
        <taxon>Pseudomonadati</taxon>
        <taxon>Thermodesulfobacteriota</taxon>
        <taxon>Desulfobulbia</taxon>
        <taxon>Desulfobulbales</taxon>
        <taxon>Desulfocapsaceae</taxon>
        <taxon>Desulfotalea</taxon>
    </lineage>
</organism>
<evidence type="ECO:0000313" key="3">
    <source>
        <dbReference type="Proteomes" id="UP000000602"/>
    </source>
</evidence>
<gene>
    <name evidence="2" type="ordered locus">DP2510</name>
</gene>
<dbReference type="InterPro" id="IPR016084">
    <property type="entry name" value="Haem_Oase-like_multi-hlx"/>
</dbReference>
<feature type="domain" description="Thiaminase-2/PQQC" evidence="1">
    <location>
        <begin position="8"/>
        <end position="205"/>
    </location>
</feature>
<dbReference type="InterPro" id="IPR004305">
    <property type="entry name" value="Thiaminase-2/PQQC"/>
</dbReference>
<protein>
    <submittedName>
        <fullName evidence="2">Related to transcriptional regulator</fullName>
    </submittedName>
</protein>
<dbReference type="Proteomes" id="UP000000602">
    <property type="component" value="Chromosome"/>
</dbReference>
<name>Q6AK87_DESPS</name>
<dbReference type="OrthoDB" id="34166at2"/>
<dbReference type="PANTHER" id="PTHR43198:SF2">
    <property type="entry name" value="SI:CH1073-67J19.1-RELATED"/>
    <property type="match status" value="1"/>
</dbReference>
<accession>Q6AK87</accession>
<dbReference type="eggNOG" id="COG0819">
    <property type="taxonomic scope" value="Bacteria"/>
</dbReference>
<reference evidence="3" key="1">
    <citation type="journal article" date="2004" name="Environ. Microbiol.">
        <title>The genome of Desulfotalea psychrophila, a sulfate-reducing bacterium from permanently cold Arctic sediments.</title>
        <authorList>
            <person name="Rabus R."/>
            <person name="Ruepp A."/>
            <person name="Frickey T."/>
            <person name="Rattei T."/>
            <person name="Fartmann B."/>
            <person name="Stark M."/>
            <person name="Bauer M."/>
            <person name="Zibat A."/>
            <person name="Lombardot T."/>
            <person name="Becker I."/>
            <person name="Amann J."/>
            <person name="Gellner K."/>
            <person name="Teeling H."/>
            <person name="Leuschner W.D."/>
            <person name="Gloeckner F.-O."/>
            <person name="Lupas A.N."/>
            <person name="Amann R."/>
            <person name="Klenk H.-P."/>
        </authorList>
    </citation>
    <scope>NUCLEOTIDE SEQUENCE [LARGE SCALE GENOMIC DNA]</scope>
    <source>
        <strain evidence="3">DSM 12343 / LSv54</strain>
    </source>
</reference>
<dbReference type="KEGG" id="dps:DP2510"/>
<proteinExistence type="predicted"/>
<dbReference type="STRING" id="177439.DP2510"/>
<dbReference type="InterPro" id="IPR050967">
    <property type="entry name" value="Thiamine_Salvage_TenA"/>
</dbReference>